<proteinExistence type="predicted"/>
<comment type="caution">
    <text evidence="2">The sequence shown here is derived from an EMBL/GenBank/DDBJ whole genome shotgun (WGS) entry which is preliminary data.</text>
</comment>
<protein>
    <submittedName>
        <fullName evidence="2">DUF2125 domain-containing protein</fullName>
    </submittedName>
</protein>
<dbReference type="EMBL" id="VDFY01000107">
    <property type="protein sequence ID" value="TNH30519.1"/>
    <property type="molecule type" value="Genomic_DNA"/>
</dbReference>
<keyword evidence="3" id="KW-1185">Reference proteome</keyword>
<accession>A0A5C4QWS2</accession>
<gene>
    <name evidence="2" type="ORF">FHG89_07225</name>
</gene>
<reference evidence="2 3" key="1">
    <citation type="submission" date="2019-06" db="EMBL/GenBank/DDBJ databases">
        <title>Micromonospora ordensis sp. nov., isolated from deep marine sediment.</title>
        <authorList>
            <person name="Veyisoglu A."/>
            <person name="Carro L."/>
            <person name="Klenk H.-P."/>
            <person name="Sahin N."/>
        </authorList>
    </citation>
    <scope>NUCLEOTIDE SEQUENCE [LARGE SCALE GENOMIC DNA]</scope>
    <source>
        <strain evidence="2 3">S2509</strain>
    </source>
</reference>
<dbReference type="AlphaFoldDB" id="A0A5C4QWS2"/>
<feature type="region of interest" description="Disordered" evidence="1">
    <location>
        <begin position="72"/>
        <end position="108"/>
    </location>
</feature>
<sequence>MRHQPPEAPHPGAAYALPRGACLQGVAERRQIRLAGAEVLIHLVRQRFPLRRERAEPEFAVVQATGSRGAALGGVHTPLRFQDGSVGGQARRQLAPVGPMEPLLPLRR</sequence>
<evidence type="ECO:0000313" key="2">
    <source>
        <dbReference type="EMBL" id="TNH30519.1"/>
    </source>
</evidence>
<organism evidence="2 3">
    <name type="scientific">Micromonospora orduensis</name>
    <dbReference type="NCBI Taxonomy" id="1420891"/>
    <lineage>
        <taxon>Bacteria</taxon>
        <taxon>Bacillati</taxon>
        <taxon>Actinomycetota</taxon>
        <taxon>Actinomycetes</taxon>
        <taxon>Micromonosporales</taxon>
        <taxon>Micromonosporaceae</taxon>
        <taxon>Micromonospora</taxon>
    </lineage>
</organism>
<evidence type="ECO:0000256" key="1">
    <source>
        <dbReference type="SAM" id="MobiDB-lite"/>
    </source>
</evidence>
<name>A0A5C4QWS2_9ACTN</name>
<evidence type="ECO:0000313" key="3">
    <source>
        <dbReference type="Proteomes" id="UP000306145"/>
    </source>
</evidence>
<dbReference type="Proteomes" id="UP000306145">
    <property type="component" value="Unassembled WGS sequence"/>
</dbReference>